<reference evidence="1 2" key="1">
    <citation type="submission" date="2024-05" db="EMBL/GenBank/DDBJ databases">
        <title>Haplotype-resolved chromosome-level genome assembly of Huyou (Citrus changshanensis).</title>
        <authorList>
            <person name="Miao C."/>
            <person name="Chen W."/>
            <person name="Wu Y."/>
            <person name="Wang L."/>
            <person name="Zhao S."/>
            <person name="Grierson D."/>
            <person name="Xu C."/>
            <person name="Chen K."/>
        </authorList>
    </citation>
    <scope>NUCLEOTIDE SEQUENCE [LARGE SCALE GENOMIC DNA]</scope>
    <source>
        <strain evidence="1">01-14</strain>
        <tissue evidence="1">Leaf</tissue>
    </source>
</reference>
<gene>
    <name evidence="1" type="ORF">WN944_011818</name>
</gene>
<keyword evidence="2" id="KW-1185">Reference proteome</keyword>
<name>A0AAP0QZ40_9ROSI</name>
<evidence type="ECO:0000313" key="2">
    <source>
        <dbReference type="Proteomes" id="UP001428341"/>
    </source>
</evidence>
<protein>
    <submittedName>
        <fullName evidence="1">Uncharacterized protein</fullName>
    </submittedName>
</protein>
<comment type="caution">
    <text evidence="1">The sequence shown here is derived from an EMBL/GenBank/DDBJ whole genome shotgun (WGS) entry which is preliminary data.</text>
</comment>
<dbReference type="AlphaFoldDB" id="A0AAP0QZ40"/>
<dbReference type="Proteomes" id="UP001428341">
    <property type="component" value="Unassembled WGS sequence"/>
</dbReference>
<organism evidence="1 2">
    <name type="scientific">Citrus x changshan-huyou</name>
    <dbReference type="NCBI Taxonomy" id="2935761"/>
    <lineage>
        <taxon>Eukaryota</taxon>
        <taxon>Viridiplantae</taxon>
        <taxon>Streptophyta</taxon>
        <taxon>Embryophyta</taxon>
        <taxon>Tracheophyta</taxon>
        <taxon>Spermatophyta</taxon>
        <taxon>Magnoliopsida</taxon>
        <taxon>eudicotyledons</taxon>
        <taxon>Gunneridae</taxon>
        <taxon>Pentapetalae</taxon>
        <taxon>rosids</taxon>
        <taxon>malvids</taxon>
        <taxon>Sapindales</taxon>
        <taxon>Rutaceae</taxon>
        <taxon>Aurantioideae</taxon>
        <taxon>Citrus</taxon>
    </lineage>
</organism>
<dbReference type="EMBL" id="JBCGBO010000002">
    <property type="protein sequence ID" value="KAK9223376.1"/>
    <property type="molecule type" value="Genomic_DNA"/>
</dbReference>
<proteinExistence type="predicted"/>
<evidence type="ECO:0000313" key="1">
    <source>
        <dbReference type="EMBL" id="KAK9223376.1"/>
    </source>
</evidence>
<sequence length="156" mass="17774">MKKVKETSVGGDIAIEPTATKVKANNITCRHITCYSIPRAAICVLFPGDHFWVRTLTNERKVSIKGKELLKLDQCRTLFMRTVFCITQRMQEQYLESKELIRPYEGSAVSVNRTHFLIISASYCRGNSTHALVAEDFWYISVAPSKKYRKVAPLLS</sequence>
<accession>A0AAP0QZ40</accession>